<dbReference type="RefSeq" id="WP_014105492.1">
    <property type="nucleotide sequence ID" value="NC_016027.1"/>
</dbReference>
<dbReference type="KEGG" id="gxy:GLX_15380"/>
<dbReference type="AlphaFoldDB" id="G2I753"/>
<evidence type="ECO:0000313" key="1">
    <source>
        <dbReference type="EMBL" id="BAK83950.1"/>
    </source>
</evidence>
<dbReference type="HOGENOM" id="CLU_2752535_0_0_5"/>
<protein>
    <recommendedName>
        <fullName evidence="3">Transposase</fullName>
    </recommendedName>
</protein>
<name>G2I753_KOMMN</name>
<evidence type="ECO:0000313" key="2">
    <source>
        <dbReference type="Proteomes" id="UP000009044"/>
    </source>
</evidence>
<dbReference type="EMBL" id="AP012159">
    <property type="protein sequence ID" value="BAK83950.1"/>
    <property type="molecule type" value="Genomic_DNA"/>
</dbReference>
<dbReference type="Proteomes" id="UP000009044">
    <property type="component" value="Chromosome"/>
</dbReference>
<dbReference type="STRING" id="634177.GLX_15380"/>
<dbReference type="PATRIC" id="fig|634177.7.peg.1763"/>
<reference evidence="2" key="1">
    <citation type="journal article" date="2011" name="J. Bacteriol.">
        <title>Complete genome sequence of NBRC 3288, a unique cellulose-nonproducing strain of Gluconacetobacter xylinus isolated from vinegar.</title>
        <authorList>
            <person name="Ogino H."/>
            <person name="Azuma Y."/>
            <person name="Hosoyama A."/>
            <person name="Nakazawa H."/>
            <person name="Matsutani M."/>
            <person name="Hasegawa A."/>
            <person name="Otsuyama K."/>
            <person name="Matsushita K."/>
            <person name="Fujita N."/>
            <person name="Shirai M."/>
        </authorList>
    </citation>
    <scope>NUCLEOTIDE SEQUENCE [LARGE SCALE GENOMIC DNA]</scope>
    <source>
        <strain evidence="2">NBRC 3288 / BCRC 11682 / LMG 1693</strain>
    </source>
</reference>
<accession>G2I753</accession>
<sequence length="70" mass="8520">MIRLWVAVIRFGAACYEWIVVVVQGGRIRLHVLRIKVMQHRIEATNRRVRRIMARQQRRKATIQQWIDRL</sequence>
<evidence type="ECO:0008006" key="3">
    <source>
        <dbReference type="Google" id="ProtNLM"/>
    </source>
</evidence>
<gene>
    <name evidence="1" type="ordered locus">GLX_15380</name>
</gene>
<organism evidence="1 2">
    <name type="scientific">Komagataeibacter medellinensis (strain NBRC 3288 / BCRC 11682 / LMG 1693 / Kondo 51)</name>
    <name type="common">Gluconacetobacter medellinensis</name>
    <dbReference type="NCBI Taxonomy" id="634177"/>
    <lineage>
        <taxon>Bacteria</taxon>
        <taxon>Pseudomonadati</taxon>
        <taxon>Pseudomonadota</taxon>
        <taxon>Alphaproteobacteria</taxon>
        <taxon>Acetobacterales</taxon>
        <taxon>Acetobacteraceae</taxon>
        <taxon>Komagataeibacter</taxon>
    </lineage>
</organism>
<proteinExistence type="predicted"/>